<accession>Q7U3C2</accession>
<keyword evidence="5 6" id="KW-0472">Membrane</keyword>
<evidence type="ECO:0000256" key="2">
    <source>
        <dbReference type="ARBA" id="ARBA00009596"/>
    </source>
</evidence>
<reference evidence="7 8" key="1">
    <citation type="journal article" date="2003" name="Nature">
        <title>The genome of a motile marine Synechococcus.</title>
        <authorList>
            <person name="Palenik B."/>
            <person name="Brahamsha B."/>
            <person name="Larimer F."/>
            <person name="Land M."/>
            <person name="Hauser L."/>
            <person name="Chain P."/>
            <person name="Lamerdin J."/>
            <person name="Regala W."/>
            <person name="Allen E.A."/>
            <person name="McCarren J."/>
            <person name="Paulsen I."/>
            <person name="Dufresne A."/>
            <person name="Partensky F."/>
            <person name="Webb E."/>
            <person name="Waterbury J."/>
        </authorList>
    </citation>
    <scope>NUCLEOTIDE SEQUENCE [LARGE SCALE GENOMIC DNA]</scope>
    <source>
        <strain evidence="7 8">WH8102</strain>
    </source>
</reference>
<evidence type="ECO:0000256" key="4">
    <source>
        <dbReference type="ARBA" id="ARBA00022989"/>
    </source>
</evidence>
<dbReference type="STRING" id="84588.SYNW2510"/>
<evidence type="ECO:0008006" key="9">
    <source>
        <dbReference type="Google" id="ProtNLM"/>
    </source>
</evidence>
<dbReference type="AlphaFoldDB" id="Q7U3C2"/>
<protein>
    <recommendedName>
        <fullName evidence="9">Tic20 family protein</fullName>
    </recommendedName>
</protein>
<comment type="similarity">
    <text evidence="2">Belongs to the Tic20 family.</text>
</comment>
<evidence type="ECO:0000256" key="1">
    <source>
        <dbReference type="ARBA" id="ARBA00004141"/>
    </source>
</evidence>
<dbReference type="PANTHER" id="PTHR33510:SF5">
    <property type="entry name" value="PROTEIN TIC 20-II, CHLOROPLASTIC"/>
    <property type="match status" value="1"/>
</dbReference>
<dbReference type="EMBL" id="BX569695">
    <property type="protein sequence ID" value="CAE09025.1"/>
    <property type="molecule type" value="Genomic_DNA"/>
</dbReference>
<dbReference type="InterPro" id="IPR005691">
    <property type="entry name" value="Tic20"/>
</dbReference>
<dbReference type="eggNOG" id="ENOG502ZXE8">
    <property type="taxonomic scope" value="Bacteria"/>
</dbReference>
<feature type="transmembrane region" description="Helical" evidence="6">
    <location>
        <begin position="55"/>
        <end position="74"/>
    </location>
</feature>
<feature type="transmembrane region" description="Helical" evidence="6">
    <location>
        <begin position="116"/>
        <end position="138"/>
    </location>
</feature>
<organism evidence="7 8">
    <name type="scientific">Parasynechococcus marenigrum (strain WH8102)</name>
    <dbReference type="NCBI Taxonomy" id="84588"/>
    <lineage>
        <taxon>Bacteria</taxon>
        <taxon>Bacillati</taxon>
        <taxon>Cyanobacteriota</taxon>
        <taxon>Cyanophyceae</taxon>
        <taxon>Synechococcales</taxon>
        <taxon>Prochlorococcaceae</taxon>
        <taxon>Parasynechococcus</taxon>
        <taxon>Parasynechococcus marenigrum</taxon>
    </lineage>
</organism>
<dbReference type="Proteomes" id="UP000001422">
    <property type="component" value="Chromosome"/>
</dbReference>
<proteinExistence type="inferred from homology"/>
<dbReference type="RefSeq" id="WP_011129363.1">
    <property type="nucleotide sequence ID" value="NC_005070.1"/>
</dbReference>
<dbReference type="KEGG" id="syw:SYNW2510"/>
<keyword evidence="4 6" id="KW-1133">Transmembrane helix</keyword>
<gene>
    <name evidence="7" type="ordered locus">SYNW2510</name>
</gene>
<dbReference type="GO" id="GO:0016020">
    <property type="term" value="C:membrane"/>
    <property type="evidence" value="ECO:0007669"/>
    <property type="project" value="UniProtKB-SubCell"/>
</dbReference>
<comment type="subcellular location">
    <subcellularLocation>
        <location evidence="1">Membrane</location>
        <topology evidence="1">Multi-pass membrane protein</topology>
    </subcellularLocation>
</comment>
<dbReference type="Pfam" id="PF16166">
    <property type="entry name" value="TIC20"/>
    <property type="match status" value="1"/>
</dbReference>
<name>Q7U3C2_PARMW</name>
<sequence>MEPPLWQRLVAPLMYLLPWSDAIPLGFGPDGLFLQYPVLRPLVLPALPLMQLERSIPFGLGGLLLFFVLFLAVVRNPNVPYFLRFNALQALLTDIALIVLSIGFRLLLQPIAAGSLLLGTLSSAVVVAVLAILLFSLVECLRGREPDLPGISQAVRMQLY</sequence>
<evidence type="ECO:0000313" key="8">
    <source>
        <dbReference type="Proteomes" id="UP000001422"/>
    </source>
</evidence>
<keyword evidence="3 6" id="KW-0812">Transmembrane</keyword>
<evidence type="ECO:0000256" key="6">
    <source>
        <dbReference type="SAM" id="Phobius"/>
    </source>
</evidence>
<keyword evidence="8" id="KW-1185">Reference proteome</keyword>
<evidence type="ECO:0000313" key="7">
    <source>
        <dbReference type="EMBL" id="CAE09025.1"/>
    </source>
</evidence>
<evidence type="ECO:0000256" key="3">
    <source>
        <dbReference type="ARBA" id="ARBA00022692"/>
    </source>
</evidence>
<evidence type="ECO:0000256" key="5">
    <source>
        <dbReference type="ARBA" id="ARBA00023136"/>
    </source>
</evidence>
<feature type="transmembrane region" description="Helical" evidence="6">
    <location>
        <begin position="81"/>
        <end position="104"/>
    </location>
</feature>
<dbReference type="HOGENOM" id="CLU_094758_1_0_3"/>
<dbReference type="PANTHER" id="PTHR33510">
    <property type="entry name" value="PROTEIN TIC 20-II, CHLOROPLASTIC"/>
    <property type="match status" value="1"/>
</dbReference>